<dbReference type="EMBL" id="AP018227">
    <property type="protein sequence ID" value="BAY87463.1"/>
    <property type="molecule type" value="Genomic_DNA"/>
</dbReference>
<keyword evidence="1" id="KW-0489">Methyltransferase</keyword>
<accession>A0A1Z4M1V1</accession>
<dbReference type="Proteomes" id="UP000218418">
    <property type="component" value="Chromosome"/>
</dbReference>
<dbReference type="GO" id="GO:0008168">
    <property type="term" value="F:methyltransferase activity"/>
    <property type="evidence" value="ECO:0007669"/>
    <property type="project" value="UniProtKB-KW"/>
</dbReference>
<organism evidence="1 2">
    <name type="scientific">Calothrix parasitica NIES-267</name>
    <dbReference type="NCBI Taxonomy" id="1973488"/>
    <lineage>
        <taxon>Bacteria</taxon>
        <taxon>Bacillati</taxon>
        <taxon>Cyanobacteriota</taxon>
        <taxon>Cyanophyceae</taxon>
        <taxon>Nostocales</taxon>
        <taxon>Calotrichaceae</taxon>
        <taxon>Calothrix</taxon>
    </lineage>
</organism>
<evidence type="ECO:0000313" key="2">
    <source>
        <dbReference type="Proteomes" id="UP000218418"/>
    </source>
</evidence>
<gene>
    <name evidence="1" type="ORF">NIES267_69850</name>
</gene>
<keyword evidence="1" id="KW-0808">Transferase</keyword>
<reference evidence="1 2" key="1">
    <citation type="submission" date="2017-06" db="EMBL/GenBank/DDBJ databases">
        <title>Genome sequencing of cyanobaciteial culture collection at National Institute for Environmental Studies (NIES).</title>
        <authorList>
            <person name="Hirose Y."/>
            <person name="Shimura Y."/>
            <person name="Fujisawa T."/>
            <person name="Nakamura Y."/>
            <person name="Kawachi M."/>
        </authorList>
    </citation>
    <scope>NUCLEOTIDE SEQUENCE [LARGE SCALE GENOMIC DNA]</scope>
    <source>
        <strain evidence="1 2">NIES-267</strain>
    </source>
</reference>
<proteinExistence type="predicted"/>
<protein>
    <submittedName>
        <fullName evidence="1">Type 12 methyltransferase</fullName>
    </submittedName>
</protein>
<evidence type="ECO:0000313" key="1">
    <source>
        <dbReference type="EMBL" id="BAY87463.1"/>
    </source>
</evidence>
<keyword evidence="2" id="KW-1185">Reference proteome</keyword>
<sequence>MQYTLIDLTPSPSPISWRRVYSIQLKTAIYNSLNLGGIFIFDIATSGQVSSGTTAKGFTEGKDWIVRNGRNCQNTQLVRDTENIVTTFRIVQSVTAPYKKNMRIA</sequence>
<dbReference type="AlphaFoldDB" id="A0A1Z4M1V1"/>
<name>A0A1Z4M1V1_9CYAN</name>
<dbReference type="GO" id="GO:0032259">
    <property type="term" value="P:methylation"/>
    <property type="evidence" value="ECO:0007669"/>
    <property type="project" value="UniProtKB-KW"/>
</dbReference>